<proteinExistence type="predicted"/>
<sequence>TFILHPKMPIDPVLFLFRTRMRKGIAQVTLANSITLTPGTVTVNLENGNYIVHTLKPPLAQELAGAVMQNKIAKVYMEEKEQPPATRWVYSLEALKQ</sequence>
<comment type="subcellular location">
    <subcellularLocation>
        <location evidence="1">Cell membrane</location>
        <topology evidence="1">Multi-pass membrane protein</topology>
    </subcellularLocation>
</comment>
<evidence type="ECO:0000256" key="3">
    <source>
        <dbReference type="ARBA" id="ARBA00022692"/>
    </source>
</evidence>
<evidence type="ECO:0000256" key="5">
    <source>
        <dbReference type="ARBA" id="ARBA00023136"/>
    </source>
</evidence>
<feature type="non-terminal residue" evidence="6">
    <location>
        <position position="1"/>
    </location>
</feature>
<gene>
    <name evidence="6" type="ORF">S03H2_59498</name>
</gene>
<evidence type="ECO:0008006" key="7">
    <source>
        <dbReference type="Google" id="ProtNLM"/>
    </source>
</evidence>
<dbReference type="EMBL" id="BARU01038261">
    <property type="protein sequence ID" value="GAH82710.1"/>
    <property type="molecule type" value="Genomic_DNA"/>
</dbReference>
<keyword evidence="3" id="KW-0812">Transmembrane</keyword>
<keyword evidence="4" id="KW-1133">Transmembrane helix</keyword>
<dbReference type="PANTHER" id="PTHR34584">
    <property type="entry name" value="NA(+)/H(+) ANTIPORTER SUBUNIT E1"/>
    <property type="match status" value="1"/>
</dbReference>
<dbReference type="PANTHER" id="PTHR34584:SF1">
    <property type="entry name" value="NA(+)_H(+) ANTIPORTER SUBUNIT E1"/>
    <property type="match status" value="1"/>
</dbReference>
<evidence type="ECO:0000256" key="2">
    <source>
        <dbReference type="ARBA" id="ARBA00022475"/>
    </source>
</evidence>
<keyword evidence="2" id="KW-1003">Cell membrane</keyword>
<dbReference type="GO" id="GO:0008324">
    <property type="term" value="F:monoatomic cation transmembrane transporter activity"/>
    <property type="evidence" value="ECO:0007669"/>
    <property type="project" value="InterPro"/>
</dbReference>
<dbReference type="GO" id="GO:0005886">
    <property type="term" value="C:plasma membrane"/>
    <property type="evidence" value="ECO:0007669"/>
    <property type="project" value="UniProtKB-SubCell"/>
</dbReference>
<name>X1JML4_9ZZZZ</name>
<dbReference type="InterPro" id="IPR002758">
    <property type="entry name" value="Cation_antiport_E"/>
</dbReference>
<keyword evidence="5" id="KW-0472">Membrane</keyword>
<evidence type="ECO:0000313" key="6">
    <source>
        <dbReference type="EMBL" id="GAH82710.1"/>
    </source>
</evidence>
<organism evidence="6">
    <name type="scientific">marine sediment metagenome</name>
    <dbReference type="NCBI Taxonomy" id="412755"/>
    <lineage>
        <taxon>unclassified sequences</taxon>
        <taxon>metagenomes</taxon>
        <taxon>ecological metagenomes</taxon>
    </lineage>
</organism>
<dbReference type="Pfam" id="PF01899">
    <property type="entry name" value="MNHE"/>
    <property type="match status" value="1"/>
</dbReference>
<reference evidence="6" key="1">
    <citation type="journal article" date="2014" name="Front. Microbiol.">
        <title>High frequency of phylogenetically diverse reductive dehalogenase-homologous genes in deep subseafloor sedimentary metagenomes.</title>
        <authorList>
            <person name="Kawai M."/>
            <person name="Futagami T."/>
            <person name="Toyoda A."/>
            <person name="Takaki Y."/>
            <person name="Nishi S."/>
            <person name="Hori S."/>
            <person name="Arai W."/>
            <person name="Tsubouchi T."/>
            <person name="Morono Y."/>
            <person name="Uchiyama I."/>
            <person name="Ito T."/>
            <person name="Fujiyama A."/>
            <person name="Inagaki F."/>
            <person name="Takami H."/>
        </authorList>
    </citation>
    <scope>NUCLEOTIDE SEQUENCE</scope>
    <source>
        <strain evidence="6">Expedition CK06-06</strain>
    </source>
</reference>
<accession>X1JML4</accession>
<comment type="caution">
    <text evidence="6">The sequence shown here is derived from an EMBL/GenBank/DDBJ whole genome shotgun (WGS) entry which is preliminary data.</text>
</comment>
<dbReference type="AlphaFoldDB" id="X1JML4"/>
<evidence type="ECO:0000256" key="4">
    <source>
        <dbReference type="ARBA" id="ARBA00022989"/>
    </source>
</evidence>
<protein>
    <recommendedName>
        <fullName evidence="7">Cation:proton antiporter</fullName>
    </recommendedName>
</protein>
<evidence type="ECO:0000256" key="1">
    <source>
        <dbReference type="ARBA" id="ARBA00004651"/>
    </source>
</evidence>